<evidence type="ECO:0000313" key="3">
    <source>
        <dbReference type="EMBL" id="KAK7455751.1"/>
    </source>
</evidence>
<keyword evidence="2" id="KW-1133">Transmembrane helix</keyword>
<evidence type="ECO:0008006" key="5">
    <source>
        <dbReference type="Google" id="ProtNLM"/>
    </source>
</evidence>
<feature type="transmembrane region" description="Helical" evidence="2">
    <location>
        <begin position="79"/>
        <end position="104"/>
    </location>
</feature>
<proteinExistence type="predicted"/>
<organism evidence="3 4">
    <name type="scientific">Marasmiellus scandens</name>
    <dbReference type="NCBI Taxonomy" id="2682957"/>
    <lineage>
        <taxon>Eukaryota</taxon>
        <taxon>Fungi</taxon>
        <taxon>Dikarya</taxon>
        <taxon>Basidiomycota</taxon>
        <taxon>Agaricomycotina</taxon>
        <taxon>Agaricomycetes</taxon>
        <taxon>Agaricomycetidae</taxon>
        <taxon>Agaricales</taxon>
        <taxon>Marasmiineae</taxon>
        <taxon>Omphalotaceae</taxon>
        <taxon>Marasmiellus</taxon>
    </lineage>
</organism>
<dbReference type="EMBL" id="JBANRG010000022">
    <property type="protein sequence ID" value="KAK7455751.1"/>
    <property type="molecule type" value="Genomic_DNA"/>
</dbReference>
<keyword evidence="4" id="KW-1185">Reference proteome</keyword>
<keyword evidence="2" id="KW-0472">Membrane</keyword>
<feature type="region of interest" description="Disordered" evidence="1">
    <location>
        <begin position="248"/>
        <end position="268"/>
    </location>
</feature>
<accession>A0ABR1JAU4</accession>
<comment type="caution">
    <text evidence="3">The sequence shown here is derived from an EMBL/GenBank/DDBJ whole genome shotgun (WGS) entry which is preliminary data.</text>
</comment>
<reference evidence="3 4" key="1">
    <citation type="submission" date="2024-01" db="EMBL/GenBank/DDBJ databases">
        <title>A draft genome for the cacao thread blight pathogen Marasmiellus scandens.</title>
        <authorList>
            <person name="Baruah I.K."/>
            <person name="Leung J."/>
            <person name="Bukari Y."/>
            <person name="Amoako-Attah I."/>
            <person name="Meinhardt L.W."/>
            <person name="Bailey B.A."/>
            <person name="Cohen S.P."/>
        </authorList>
    </citation>
    <scope>NUCLEOTIDE SEQUENCE [LARGE SCALE GENOMIC DNA]</scope>
    <source>
        <strain evidence="3 4">GH-19</strain>
    </source>
</reference>
<gene>
    <name evidence="3" type="ORF">VKT23_010783</name>
</gene>
<feature type="transmembrane region" description="Helical" evidence="2">
    <location>
        <begin position="6"/>
        <end position="22"/>
    </location>
</feature>
<keyword evidence="2" id="KW-0812">Transmembrane</keyword>
<evidence type="ECO:0000256" key="2">
    <source>
        <dbReference type="SAM" id="Phobius"/>
    </source>
</evidence>
<name>A0ABR1JAU4_9AGAR</name>
<feature type="transmembrane region" description="Helical" evidence="2">
    <location>
        <begin position="34"/>
        <end position="56"/>
    </location>
</feature>
<protein>
    <recommendedName>
        <fullName evidence="5">Vomeronasal type-1 receptor</fullName>
    </recommendedName>
</protein>
<sequence>MMYIQGTFLALAQITTSLLFLFRIQAVFRDNKPVLALFYFLWLAVVAFSIVLPFYLHAKHIDPTLACINNGVTSFAEGFIASVIAYDSAVFIAITYRILVFSVLEEGKKARVRAFFGFQNLPTVSRNLLSGGQHYYFITVCCNIVNLVVKPALRTTNSVFPGKVTVPVMAISNAMACIVFRKIKLGLITDDGTSGLDPIGTITRSTRRTQHNSIPLRFHTEQDRQDSFGDNLNNSTLAIEIQITEERDVSEMSINKGHTSPTNVGETQ</sequence>
<evidence type="ECO:0000313" key="4">
    <source>
        <dbReference type="Proteomes" id="UP001498398"/>
    </source>
</evidence>
<dbReference type="Proteomes" id="UP001498398">
    <property type="component" value="Unassembled WGS sequence"/>
</dbReference>
<feature type="compositionally biased region" description="Polar residues" evidence="1">
    <location>
        <begin position="252"/>
        <end position="268"/>
    </location>
</feature>
<evidence type="ECO:0000256" key="1">
    <source>
        <dbReference type="SAM" id="MobiDB-lite"/>
    </source>
</evidence>